<proteinExistence type="predicted"/>
<evidence type="ECO:0000256" key="2">
    <source>
        <dbReference type="SAM" id="SignalP"/>
    </source>
</evidence>
<name>A0ABR6XG08_9BURK</name>
<keyword evidence="2" id="KW-0732">Signal</keyword>
<dbReference type="RefSeq" id="WP_190479300.1">
    <property type="nucleotide sequence ID" value="NZ_JACOFT010000003.1"/>
</dbReference>
<comment type="caution">
    <text evidence="3">The sequence shown here is derived from an EMBL/GenBank/DDBJ whole genome shotgun (WGS) entry which is preliminary data.</text>
</comment>
<reference evidence="3 4" key="1">
    <citation type="submission" date="2020-08" db="EMBL/GenBank/DDBJ databases">
        <title>Novel species isolated from subtropical streams in China.</title>
        <authorList>
            <person name="Lu H."/>
        </authorList>
    </citation>
    <scope>NUCLEOTIDE SEQUENCE [LARGE SCALE GENOMIC DNA]</scope>
    <source>
        <strain evidence="3 4">CCTCC AB 2015119</strain>
    </source>
</reference>
<dbReference type="EMBL" id="JACOFT010000003">
    <property type="protein sequence ID" value="MBC3811835.1"/>
    <property type="molecule type" value="Genomic_DNA"/>
</dbReference>
<feature type="signal peptide" evidence="2">
    <location>
        <begin position="1"/>
        <end position="21"/>
    </location>
</feature>
<evidence type="ECO:0000313" key="3">
    <source>
        <dbReference type="EMBL" id="MBC3811835.1"/>
    </source>
</evidence>
<dbReference type="InterPro" id="IPR010994">
    <property type="entry name" value="RuvA_2-like"/>
</dbReference>
<feature type="compositionally biased region" description="Low complexity" evidence="1">
    <location>
        <begin position="89"/>
        <end position="108"/>
    </location>
</feature>
<feature type="region of interest" description="Disordered" evidence="1">
    <location>
        <begin position="74"/>
        <end position="174"/>
    </location>
</feature>
<sequence>MFKKLLLAVAAMVATMGFAFADVDVNKGDQAALDGIKGIGPAKSKAIIEERTKNGSFKDWADFEARVKGIGDKNSTKLSEAGLTVNGQAKPGAPAKPAAADKSASKPAKAAKDPKADAKPADVPAKATKADDKATEKTPEKPVKASKAEKKAAKAEKADAAEKAAASAKEGKAK</sequence>
<dbReference type="InterPro" id="IPR005819">
    <property type="entry name" value="H1/H5"/>
</dbReference>
<evidence type="ECO:0000313" key="4">
    <source>
        <dbReference type="Proteomes" id="UP000637632"/>
    </source>
</evidence>
<dbReference type="Proteomes" id="UP000637632">
    <property type="component" value="Unassembled WGS sequence"/>
</dbReference>
<evidence type="ECO:0000256" key="1">
    <source>
        <dbReference type="SAM" id="MobiDB-lite"/>
    </source>
</evidence>
<feature type="compositionally biased region" description="Basic and acidic residues" evidence="1">
    <location>
        <begin position="128"/>
        <end position="162"/>
    </location>
</feature>
<keyword evidence="4" id="KW-1185">Reference proteome</keyword>
<organism evidence="3 4">
    <name type="scientific">Undibacterium aquatile</name>
    <dbReference type="NCBI Taxonomy" id="1537398"/>
    <lineage>
        <taxon>Bacteria</taxon>
        <taxon>Pseudomonadati</taxon>
        <taxon>Pseudomonadota</taxon>
        <taxon>Betaproteobacteria</taxon>
        <taxon>Burkholderiales</taxon>
        <taxon>Oxalobacteraceae</taxon>
        <taxon>Undibacterium</taxon>
    </lineage>
</organism>
<dbReference type="Pfam" id="PF12836">
    <property type="entry name" value="HHH_3"/>
    <property type="match status" value="1"/>
</dbReference>
<feature type="chain" id="PRO_5045129019" evidence="2">
    <location>
        <begin position="22"/>
        <end position="174"/>
    </location>
</feature>
<dbReference type="InterPro" id="IPR051675">
    <property type="entry name" value="Endo/Exo/Phosphatase_dom_1"/>
</dbReference>
<gene>
    <name evidence="3" type="ORF">H8K26_10315</name>
</gene>
<dbReference type="PRINTS" id="PR00624">
    <property type="entry name" value="HISTONEH5"/>
</dbReference>
<dbReference type="Gene3D" id="1.10.150.280">
    <property type="entry name" value="AF1531-like domain"/>
    <property type="match status" value="1"/>
</dbReference>
<accession>A0ABR6XG08</accession>
<dbReference type="PANTHER" id="PTHR21180">
    <property type="entry name" value="ENDONUCLEASE/EXONUCLEASE/PHOSPHATASE FAMILY DOMAIN-CONTAINING PROTEIN 1"/>
    <property type="match status" value="1"/>
</dbReference>
<dbReference type="SUPFAM" id="SSF47781">
    <property type="entry name" value="RuvA domain 2-like"/>
    <property type="match status" value="1"/>
</dbReference>
<dbReference type="PANTHER" id="PTHR21180:SF32">
    <property type="entry name" value="ENDONUCLEASE_EXONUCLEASE_PHOSPHATASE FAMILY DOMAIN-CONTAINING PROTEIN 1"/>
    <property type="match status" value="1"/>
</dbReference>
<protein>
    <submittedName>
        <fullName evidence="3">Helix-hairpin-helix domain-containing protein</fullName>
    </submittedName>
</protein>
<feature type="compositionally biased region" description="Basic and acidic residues" evidence="1">
    <location>
        <begin position="110"/>
        <end position="120"/>
    </location>
</feature>